<dbReference type="InterPro" id="IPR027417">
    <property type="entry name" value="P-loop_NTPase"/>
</dbReference>
<proteinExistence type="inferred from homology"/>
<dbReference type="PANTHER" id="PTHR37937:SF1">
    <property type="entry name" value="CONJUGATIVE TRANSFER: DNA TRANSPORT"/>
    <property type="match status" value="1"/>
</dbReference>
<feature type="region of interest" description="Disordered" evidence="7">
    <location>
        <begin position="559"/>
        <end position="581"/>
    </location>
</feature>
<dbReference type="Pfam" id="PF02534">
    <property type="entry name" value="T4SS-DNA_transf"/>
    <property type="match status" value="1"/>
</dbReference>
<evidence type="ECO:0000256" key="7">
    <source>
        <dbReference type="SAM" id="MobiDB-lite"/>
    </source>
</evidence>
<comment type="caution">
    <text evidence="9">The sequence shown here is derived from an EMBL/GenBank/DDBJ whole genome shotgun (WGS) entry which is preliminary data.</text>
</comment>
<reference evidence="9 10" key="1">
    <citation type="submission" date="2017-09" db="EMBL/GenBank/DDBJ databases">
        <title>The Catabolism of 3,6-Dichlorosalicylic acid is Initiated by the Cytochrome P450 Monooxygenase DsmABC in Rhizorhabdus dicambivorans Ndbn-20.</title>
        <authorList>
            <person name="Na L."/>
        </authorList>
    </citation>
    <scope>NUCLEOTIDE SEQUENCE [LARGE SCALE GENOMIC DNA]</scope>
    <source>
        <strain evidence="9 10">Ndbn-20m</strain>
    </source>
</reference>
<gene>
    <name evidence="9" type="ORF">COO09_20680</name>
</gene>
<comment type="similarity">
    <text evidence="2">Belongs to the VirD4/TraG family.</text>
</comment>
<feature type="transmembrane region" description="Helical" evidence="8">
    <location>
        <begin position="7"/>
        <end position="26"/>
    </location>
</feature>
<keyword evidence="10" id="KW-1185">Reference proteome</keyword>
<dbReference type="CDD" id="cd01127">
    <property type="entry name" value="TrwB_TraG_TraD_VirD4"/>
    <property type="match status" value="1"/>
</dbReference>
<keyword evidence="5 8" id="KW-1133">Transmembrane helix</keyword>
<dbReference type="Proteomes" id="UP000218934">
    <property type="component" value="Unassembled WGS sequence"/>
</dbReference>
<keyword evidence="6 8" id="KW-0472">Membrane</keyword>
<dbReference type="InterPro" id="IPR003688">
    <property type="entry name" value="TraG/VirD4"/>
</dbReference>
<dbReference type="GO" id="GO:0005886">
    <property type="term" value="C:plasma membrane"/>
    <property type="evidence" value="ECO:0007669"/>
    <property type="project" value="UniProtKB-SubCell"/>
</dbReference>
<keyword evidence="4 8" id="KW-0812">Transmembrane</keyword>
<accession>A0A2A4FRR9</accession>
<evidence type="ECO:0000256" key="4">
    <source>
        <dbReference type="ARBA" id="ARBA00022692"/>
    </source>
</evidence>
<evidence type="ECO:0000313" key="10">
    <source>
        <dbReference type="Proteomes" id="UP000218934"/>
    </source>
</evidence>
<dbReference type="OrthoDB" id="9759295at2"/>
<evidence type="ECO:0000256" key="1">
    <source>
        <dbReference type="ARBA" id="ARBA00004651"/>
    </source>
</evidence>
<name>A0A2A4FRR9_9SPHN</name>
<evidence type="ECO:0000256" key="2">
    <source>
        <dbReference type="ARBA" id="ARBA00008806"/>
    </source>
</evidence>
<dbReference type="RefSeq" id="WP_066966111.1">
    <property type="nucleotide sequence ID" value="NZ_CP023449.1"/>
</dbReference>
<dbReference type="InterPro" id="IPR051539">
    <property type="entry name" value="T4SS-coupling_protein"/>
</dbReference>
<evidence type="ECO:0000256" key="5">
    <source>
        <dbReference type="ARBA" id="ARBA00022989"/>
    </source>
</evidence>
<evidence type="ECO:0000313" key="9">
    <source>
        <dbReference type="EMBL" id="PCE40396.1"/>
    </source>
</evidence>
<feature type="transmembrane region" description="Helical" evidence="8">
    <location>
        <begin position="76"/>
        <end position="96"/>
    </location>
</feature>
<organism evidence="9 10">
    <name type="scientific">Rhizorhabdus dicambivorans</name>
    <dbReference type="NCBI Taxonomy" id="1850238"/>
    <lineage>
        <taxon>Bacteria</taxon>
        <taxon>Pseudomonadati</taxon>
        <taxon>Pseudomonadota</taxon>
        <taxon>Alphaproteobacteria</taxon>
        <taxon>Sphingomonadales</taxon>
        <taxon>Sphingomonadaceae</taxon>
        <taxon>Rhizorhabdus</taxon>
    </lineage>
</organism>
<sequence>MSPTKVLVGQILVVFILALLGVWTATQWTAASFAYQPELGKPWTTIGAYPLYYPWALFSWWYHFEAYAPLVFDQAGFIAATSGLVAYGAAIAGSVWRARQNASVTTYGSARWANTVEIEGAGLTADKGVYLGRTERHYLRHDGPEHVMAFAPTRSGKGVGLVVPSLLGWMGSVVVHDIKGENWQLTAGWRAHFSHSLLFNPTDPRSARYNPLLEVRRGAQEVRDVQNIADILVDPEGALDRRNHWEKTSHSLLVGAILHILYADEDKTLARVAAFLSDPKRPFVATLRAMMTTNHLGSTETPMVHPVVASAARELLNKSENERSGVLSTAMSFLGLYRDPTVAAVTAACDWRIADLVEGRHPISLYLVVPPSDISRTKPLIRLILNQIGRRLTEQLHAEGAPGRHKLLLMLDEFPALGRLDFFETSLAFLAGYGVRAFLIAQSLNQIEKAYGEHNSILDNCHIRVAFATNDERTAKRLSDALGTATEQRSMRNYAGHRLAPWLAHVMVSRQETARALLTPGEIMQLPPVDEIILVSGHPPIRAKKLRYFEDRSFTGRVLPPPALASNGYPDRPPTRSDDWTGMVRAADPRLAPTAADEDAAEAGGLEQAPHPAHEIELPAPEQVQSADPLGLNEDEPDAAIDKRAMDQARALGTARSIYAMDAGTTHPGNLELDL</sequence>
<protein>
    <submittedName>
        <fullName evidence="9">Conjugal transfer protein TraG</fullName>
    </submittedName>
</protein>
<dbReference type="Gene3D" id="3.40.50.300">
    <property type="entry name" value="P-loop containing nucleotide triphosphate hydrolases"/>
    <property type="match status" value="1"/>
</dbReference>
<dbReference type="SUPFAM" id="SSF52540">
    <property type="entry name" value="P-loop containing nucleoside triphosphate hydrolases"/>
    <property type="match status" value="1"/>
</dbReference>
<dbReference type="NCBIfam" id="NF010450">
    <property type="entry name" value="PRK13876.1"/>
    <property type="match status" value="1"/>
</dbReference>
<evidence type="ECO:0000256" key="6">
    <source>
        <dbReference type="ARBA" id="ARBA00023136"/>
    </source>
</evidence>
<evidence type="ECO:0000256" key="8">
    <source>
        <dbReference type="SAM" id="Phobius"/>
    </source>
</evidence>
<keyword evidence="3" id="KW-1003">Cell membrane</keyword>
<dbReference type="AlphaFoldDB" id="A0A2A4FRR9"/>
<comment type="subcellular location">
    <subcellularLocation>
        <location evidence="1">Cell membrane</location>
        <topology evidence="1">Multi-pass membrane protein</topology>
    </subcellularLocation>
</comment>
<feature type="transmembrane region" description="Helical" evidence="8">
    <location>
        <begin position="46"/>
        <end position="64"/>
    </location>
</feature>
<evidence type="ECO:0000256" key="3">
    <source>
        <dbReference type="ARBA" id="ARBA00022475"/>
    </source>
</evidence>
<dbReference type="PANTHER" id="PTHR37937">
    <property type="entry name" value="CONJUGATIVE TRANSFER: DNA TRANSPORT"/>
    <property type="match status" value="1"/>
</dbReference>
<dbReference type="EMBL" id="NWUF01000029">
    <property type="protein sequence ID" value="PCE40396.1"/>
    <property type="molecule type" value="Genomic_DNA"/>
</dbReference>
<dbReference type="KEGG" id="rdi:CMV14_19765"/>